<dbReference type="Proteomes" id="UP001501444">
    <property type="component" value="Unassembled WGS sequence"/>
</dbReference>
<comment type="caution">
    <text evidence="1">The sequence shown here is derived from an EMBL/GenBank/DDBJ whole genome shotgun (WGS) entry which is preliminary data.</text>
</comment>
<keyword evidence="2" id="KW-1185">Reference proteome</keyword>
<dbReference type="RefSeq" id="WP_344611224.1">
    <property type="nucleotide sequence ID" value="NZ_BAAARV010000008.1"/>
</dbReference>
<evidence type="ECO:0000313" key="2">
    <source>
        <dbReference type="Proteomes" id="UP001501444"/>
    </source>
</evidence>
<proteinExistence type="predicted"/>
<accession>A0ABN3FLV2</accession>
<gene>
    <name evidence="1" type="ORF">GCM10010170_012090</name>
</gene>
<organism evidence="1 2">
    <name type="scientific">Dactylosporangium salmoneum</name>
    <dbReference type="NCBI Taxonomy" id="53361"/>
    <lineage>
        <taxon>Bacteria</taxon>
        <taxon>Bacillati</taxon>
        <taxon>Actinomycetota</taxon>
        <taxon>Actinomycetes</taxon>
        <taxon>Micromonosporales</taxon>
        <taxon>Micromonosporaceae</taxon>
        <taxon>Dactylosporangium</taxon>
    </lineage>
</organism>
<sequence>MNAPDGQLEVAPAHKGVTRPDVEAAFRTAWWAAATKGEHADFGMALQDGIDETGGMFRRTLLLALATYGAGFRAAPTEVTQADEGRASVDGLIDEWRQACDEYGFEYHTQPRRELARDLVGDLLDVRQLLMSASGDSQVRSLAAVVARLAALTALACTDLGYRREVKHLWRLGRRMAHLAKDPAVLQWVYGHETTSGIYFGRPLDVVMTIADQGLAVSAAPTAGRAELLGGKAQALAIVGEHQAAARVLRTLEETFDQLPDRVTNRSKSIMGWPERRLRHAESFVHSTAGALTLATRAQDRALHLYAPSRVISRTQIELHRAECLIRAGYISDGARHARETLAHTTEQWRNRYILATAAKVADAVPDDQRTVPAVAGLCNDLAAAFQPTASN</sequence>
<protein>
    <submittedName>
        <fullName evidence="1">Uncharacterized protein</fullName>
    </submittedName>
</protein>
<name>A0ABN3FLV2_9ACTN</name>
<evidence type="ECO:0000313" key="1">
    <source>
        <dbReference type="EMBL" id="GAA2332964.1"/>
    </source>
</evidence>
<dbReference type="EMBL" id="BAAARV010000008">
    <property type="protein sequence ID" value="GAA2332964.1"/>
    <property type="molecule type" value="Genomic_DNA"/>
</dbReference>
<reference evidence="1 2" key="1">
    <citation type="journal article" date="2019" name="Int. J. Syst. Evol. Microbiol.">
        <title>The Global Catalogue of Microorganisms (GCM) 10K type strain sequencing project: providing services to taxonomists for standard genome sequencing and annotation.</title>
        <authorList>
            <consortium name="The Broad Institute Genomics Platform"/>
            <consortium name="The Broad Institute Genome Sequencing Center for Infectious Disease"/>
            <person name="Wu L."/>
            <person name="Ma J."/>
        </authorList>
    </citation>
    <scope>NUCLEOTIDE SEQUENCE [LARGE SCALE GENOMIC DNA]</scope>
    <source>
        <strain evidence="1 2">JCM 3272</strain>
    </source>
</reference>